<evidence type="ECO:0000256" key="5">
    <source>
        <dbReference type="ARBA" id="ARBA00022832"/>
    </source>
</evidence>
<keyword evidence="16" id="KW-1185">Reference proteome</keyword>
<dbReference type="CDD" id="cd03505">
    <property type="entry name" value="Delta9-FADS-like"/>
    <property type="match status" value="1"/>
</dbReference>
<evidence type="ECO:0000313" key="15">
    <source>
        <dbReference type="EMBL" id="RKH46861.1"/>
    </source>
</evidence>
<evidence type="ECO:0000256" key="11">
    <source>
        <dbReference type="ARBA" id="ARBA00023160"/>
    </source>
</evidence>
<protein>
    <submittedName>
        <fullName evidence="15">Acyl-CoA desaturase</fullName>
    </submittedName>
</protein>
<organism evidence="15 16">
    <name type="scientific">Corallococcus sicarius</name>
    <dbReference type="NCBI Taxonomy" id="2316726"/>
    <lineage>
        <taxon>Bacteria</taxon>
        <taxon>Pseudomonadati</taxon>
        <taxon>Myxococcota</taxon>
        <taxon>Myxococcia</taxon>
        <taxon>Myxococcales</taxon>
        <taxon>Cystobacterineae</taxon>
        <taxon>Myxococcaceae</taxon>
        <taxon>Corallococcus</taxon>
    </lineage>
</organism>
<evidence type="ECO:0000256" key="8">
    <source>
        <dbReference type="ARBA" id="ARBA00023004"/>
    </source>
</evidence>
<dbReference type="PRINTS" id="PR00075">
    <property type="entry name" value="FACDDSATRASE"/>
</dbReference>
<evidence type="ECO:0000256" key="10">
    <source>
        <dbReference type="ARBA" id="ARBA00023136"/>
    </source>
</evidence>
<dbReference type="GO" id="GO:0016020">
    <property type="term" value="C:membrane"/>
    <property type="evidence" value="ECO:0007669"/>
    <property type="project" value="UniProtKB-SubCell"/>
</dbReference>
<evidence type="ECO:0000256" key="6">
    <source>
        <dbReference type="ARBA" id="ARBA00022989"/>
    </source>
</evidence>
<comment type="subcellular location">
    <subcellularLocation>
        <location evidence="1">Membrane</location>
        <topology evidence="1">Multi-pass membrane protein</topology>
    </subcellularLocation>
</comment>
<evidence type="ECO:0000256" key="1">
    <source>
        <dbReference type="ARBA" id="ARBA00004141"/>
    </source>
</evidence>
<dbReference type="GO" id="GO:0006633">
    <property type="term" value="P:fatty acid biosynthetic process"/>
    <property type="evidence" value="ECO:0007669"/>
    <property type="project" value="UniProtKB-KW"/>
</dbReference>
<keyword evidence="5" id="KW-0276">Fatty acid metabolism</keyword>
<keyword evidence="8" id="KW-0408">Iron</keyword>
<reference evidence="16" key="1">
    <citation type="submission" date="2018-09" db="EMBL/GenBank/DDBJ databases">
        <authorList>
            <person name="Livingstone P.G."/>
            <person name="Whitworth D.E."/>
        </authorList>
    </citation>
    <scope>NUCLEOTIDE SEQUENCE [LARGE SCALE GENOMIC DNA]</scope>
    <source>
        <strain evidence="16">CA040B</strain>
    </source>
</reference>
<dbReference type="PANTHER" id="PTHR11351">
    <property type="entry name" value="ACYL-COA DESATURASE"/>
    <property type="match status" value="1"/>
</dbReference>
<evidence type="ECO:0000256" key="4">
    <source>
        <dbReference type="ARBA" id="ARBA00022692"/>
    </source>
</evidence>
<dbReference type="AlphaFoldDB" id="A0A3A8NXC1"/>
<comment type="caution">
    <text evidence="15">The sequence shown here is derived from an EMBL/GenBank/DDBJ whole genome shotgun (WGS) entry which is preliminary data.</text>
</comment>
<dbReference type="Pfam" id="PF00487">
    <property type="entry name" value="FA_desaturase"/>
    <property type="match status" value="1"/>
</dbReference>
<evidence type="ECO:0000313" key="16">
    <source>
        <dbReference type="Proteomes" id="UP000273405"/>
    </source>
</evidence>
<sequence>MSWIGCLLVFLAAYLLNLLVISVGYHRGLAHKAVRLHPVLQRMLVAGGSWVTGIDAKSWVVMHRLHHEHSDTPLDPHSPVNVGVLGIGAEQLRSYKRVVIGLLKKDPAYTKYAKGLDFDVHILTRRGRWWLPYVAHGVVALGLCLAGGWLLGAAYFGGMMSHPIQGGLVNSLGHALGGRNFDTRDNSRNNHFAAWLILGEGFQNNHHAYPGSASFSHRAHEVDLGYWACLALERLGLCSIDRAHLIPRAGKAPVRRPAPEAPELTLPGSHPAAAPR</sequence>
<keyword evidence="3" id="KW-0444">Lipid biosynthesis</keyword>
<evidence type="ECO:0000259" key="14">
    <source>
        <dbReference type="Pfam" id="PF00487"/>
    </source>
</evidence>
<keyword evidence="6 13" id="KW-1133">Transmembrane helix</keyword>
<evidence type="ECO:0000256" key="7">
    <source>
        <dbReference type="ARBA" id="ARBA00023002"/>
    </source>
</evidence>
<dbReference type="RefSeq" id="WP_120624028.1">
    <property type="nucleotide sequence ID" value="NZ_RAWG01000017.1"/>
</dbReference>
<keyword evidence="7" id="KW-0560">Oxidoreductase</keyword>
<evidence type="ECO:0000256" key="3">
    <source>
        <dbReference type="ARBA" id="ARBA00022516"/>
    </source>
</evidence>
<feature type="region of interest" description="Disordered" evidence="12">
    <location>
        <begin position="251"/>
        <end position="276"/>
    </location>
</feature>
<evidence type="ECO:0000256" key="13">
    <source>
        <dbReference type="SAM" id="Phobius"/>
    </source>
</evidence>
<evidence type="ECO:0000256" key="2">
    <source>
        <dbReference type="ARBA" id="ARBA00008749"/>
    </source>
</evidence>
<feature type="transmembrane region" description="Helical" evidence="13">
    <location>
        <begin position="133"/>
        <end position="156"/>
    </location>
</feature>
<keyword evidence="10 13" id="KW-0472">Membrane</keyword>
<dbReference type="InterPro" id="IPR005804">
    <property type="entry name" value="FA_desaturase_dom"/>
</dbReference>
<proteinExistence type="inferred from homology"/>
<keyword evidence="11" id="KW-0275">Fatty acid biosynthesis</keyword>
<gene>
    <name evidence="15" type="ORF">D7X12_04500</name>
</gene>
<dbReference type="InterPro" id="IPR015876">
    <property type="entry name" value="Acyl-CoA_DS"/>
</dbReference>
<dbReference type="OrthoDB" id="19906at2"/>
<feature type="domain" description="Fatty acid desaturase" evidence="14">
    <location>
        <begin position="2"/>
        <end position="212"/>
    </location>
</feature>
<evidence type="ECO:0000256" key="12">
    <source>
        <dbReference type="SAM" id="MobiDB-lite"/>
    </source>
</evidence>
<keyword evidence="9" id="KW-0443">Lipid metabolism</keyword>
<keyword evidence="4 13" id="KW-0812">Transmembrane</keyword>
<dbReference type="PANTHER" id="PTHR11351:SF31">
    <property type="entry name" value="DESATURASE 1, ISOFORM A-RELATED"/>
    <property type="match status" value="1"/>
</dbReference>
<dbReference type="EMBL" id="RAWG01000017">
    <property type="protein sequence ID" value="RKH46861.1"/>
    <property type="molecule type" value="Genomic_DNA"/>
</dbReference>
<evidence type="ECO:0000256" key="9">
    <source>
        <dbReference type="ARBA" id="ARBA00023098"/>
    </source>
</evidence>
<accession>A0A3A8NXC1</accession>
<dbReference type="Proteomes" id="UP000273405">
    <property type="component" value="Unassembled WGS sequence"/>
</dbReference>
<name>A0A3A8NXC1_9BACT</name>
<dbReference type="GO" id="GO:0016717">
    <property type="term" value="F:oxidoreductase activity, acting on paired donors, with oxidation of a pair of donors resulting in the reduction of molecular oxygen to two molecules of water"/>
    <property type="evidence" value="ECO:0007669"/>
    <property type="project" value="InterPro"/>
</dbReference>
<comment type="similarity">
    <text evidence="2">Belongs to the fatty acid desaturase type 2 family.</text>
</comment>
<feature type="transmembrane region" description="Helical" evidence="13">
    <location>
        <begin position="7"/>
        <end position="25"/>
    </location>
</feature>